<comment type="caution">
    <text evidence="2">The sequence shown here is derived from an EMBL/GenBank/DDBJ whole genome shotgun (WGS) entry which is preliminary data.</text>
</comment>
<proteinExistence type="predicted"/>
<keyword evidence="3" id="KW-1185">Reference proteome</keyword>
<dbReference type="Pfam" id="PF05099">
    <property type="entry name" value="TerB"/>
    <property type="match status" value="1"/>
</dbReference>
<dbReference type="Gene3D" id="1.10.3680.10">
    <property type="entry name" value="TerB-like"/>
    <property type="match status" value="1"/>
</dbReference>
<dbReference type="InterPro" id="IPR007791">
    <property type="entry name" value="DjlA_N"/>
</dbReference>
<evidence type="ECO:0000313" key="2">
    <source>
        <dbReference type="EMBL" id="GAA3963757.1"/>
    </source>
</evidence>
<protein>
    <submittedName>
        <fullName evidence="2">TerB family tellurite resistance protein</fullName>
    </submittedName>
</protein>
<organism evidence="2 3">
    <name type="scientific">Allohahella marinimesophila</name>
    <dbReference type="NCBI Taxonomy" id="1054972"/>
    <lineage>
        <taxon>Bacteria</taxon>
        <taxon>Pseudomonadati</taxon>
        <taxon>Pseudomonadota</taxon>
        <taxon>Gammaproteobacteria</taxon>
        <taxon>Oceanospirillales</taxon>
        <taxon>Hahellaceae</taxon>
        <taxon>Allohahella</taxon>
    </lineage>
</organism>
<dbReference type="CDD" id="cd07313">
    <property type="entry name" value="terB_like_2"/>
    <property type="match status" value="1"/>
</dbReference>
<name>A0ABP7PFL9_9GAMM</name>
<evidence type="ECO:0000313" key="3">
    <source>
        <dbReference type="Proteomes" id="UP001501337"/>
    </source>
</evidence>
<feature type="domain" description="Co-chaperone DjlA N-terminal" evidence="1">
    <location>
        <begin position="58"/>
        <end position="172"/>
    </location>
</feature>
<accession>A0ABP7PFL9</accession>
<evidence type="ECO:0000259" key="1">
    <source>
        <dbReference type="Pfam" id="PF05099"/>
    </source>
</evidence>
<gene>
    <name evidence="2" type="ORF">GCM10022278_21960</name>
</gene>
<sequence>MVKRGARFLGIEVAGYFRQHSFTQLAGLIAMLTKFLDALRGANHADTTEQKHSLEVLTAAMLYQVARVDMDIDAAELARIRSFVDNTFSLGAGELEQCMDEAASLADNATSLFELTSELNAALEATDRFRIIENMWLVALADGEIDKYEEQVIRRSAELLYVHHGEFIRARHAAEARAST</sequence>
<dbReference type="Proteomes" id="UP001501337">
    <property type="component" value="Unassembled WGS sequence"/>
</dbReference>
<dbReference type="EMBL" id="BAABBO010000009">
    <property type="protein sequence ID" value="GAA3963757.1"/>
    <property type="molecule type" value="Genomic_DNA"/>
</dbReference>
<dbReference type="SUPFAM" id="SSF158682">
    <property type="entry name" value="TerB-like"/>
    <property type="match status" value="1"/>
</dbReference>
<reference evidence="3" key="1">
    <citation type="journal article" date="2019" name="Int. J. Syst. Evol. Microbiol.">
        <title>The Global Catalogue of Microorganisms (GCM) 10K type strain sequencing project: providing services to taxonomists for standard genome sequencing and annotation.</title>
        <authorList>
            <consortium name="The Broad Institute Genomics Platform"/>
            <consortium name="The Broad Institute Genome Sequencing Center for Infectious Disease"/>
            <person name="Wu L."/>
            <person name="Ma J."/>
        </authorList>
    </citation>
    <scope>NUCLEOTIDE SEQUENCE [LARGE SCALE GENOMIC DNA]</scope>
    <source>
        <strain evidence="3">JCM 17555</strain>
    </source>
</reference>
<dbReference type="InterPro" id="IPR029024">
    <property type="entry name" value="TerB-like"/>
</dbReference>